<dbReference type="PANTHER" id="PTHR22835:SF676">
    <property type="entry name" value="GDSL ESTERASE_LIPASE"/>
    <property type="match status" value="1"/>
</dbReference>
<reference evidence="5" key="1">
    <citation type="submission" date="2018-04" db="EMBL/GenBank/DDBJ databases">
        <title>WGS assembly of Panicum hallii.</title>
        <authorList>
            <person name="Lovell J."/>
            <person name="Jenkins J."/>
            <person name="Lowry D."/>
            <person name="Mamidi S."/>
            <person name="Sreedasyam A."/>
            <person name="Weng X."/>
            <person name="Barry K."/>
            <person name="Bonette J."/>
            <person name="Campitelli B."/>
            <person name="Daum C."/>
            <person name="Gordon S."/>
            <person name="Gould B."/>
            <person name="Lipzen A."/>
            <person name="Macqueen A."/>
            <person name="Palacio-Mejia J."/>
            <person name="Plott C."/>
            <person name="Shakirov E."/>
            <person name="Shu S."/>
            <person name="Yoshinaga Y."/>
            <person name="Zane M."/>
            <person name="Rokhsar D."/>
            <person name="Grimwood J."/>
            <person name="Schmutz J."/>
            <person name="Juenger T."/>
        </authorList>
    </citation>
    <scope>NUCLEOTIDE SEQUENCE [LARGE SCALE GENOMIC DNA]</scope>
    <source>
        <strain evidence="5">FIL2</strain>
    </source>
</reference>
<dbReference type="Pfam" id="PF00657">
    <property type="entry name" value="Lipase_GDSL"/>
    <property type="match status" value="1"/>
</dbReference>
<organism evidence="5">
    <name type="scientific">Panicum hallii</name>
    <dbReference type="NCBI Taxonomy" id="206008"/>
    <lineage>
        <taxon>Eukaryota</taxon>
        <taxon>Viridiplantae</taxon>
        <taxon>Streptophyta</taxon>
        <taxon>Embryophyta</taxon>
        <taxon>Tracheophyta</taxon>
        <taxon>Spermatophyta</taxon>
        <taxon>Magnoliopsida</taxon>
        <taxon>Liliopsida</taxon>
        <taxon>Poales</taxon>
        <taxon>Poaceae</taxon>
        <taxon>PACMAD clade</taxon>
        <taxon>Panicoideae</taxon>
        <taxon>Panicodae</taxon>
        <taxon>Paniceae</taxon>
        <taxon>Panicinae</taxon>
        <taxon>Panicum</taxon>
        <taxon>Panicum sect. Panicum</taxon>
    </lineage>
</organism>
<dbReference type="AlphaFoldDB" id="A0A2S3H573"/>
<dbReference type="Gramene" id="PAN15519">
    <property type="protein sequence ID" value="PAN15519"/>
    <property type="gene ID" value="PAHAL_2G493900"/>
</dbReference>
<evidence type="ECO:0000256" key="3">
    <source>
        <dbReference type="ARBA" id="ARBA00022801"/>
    </source>
</evidence>
<dbReference type="GO" id="GO:0016788">
    <property type="term" value="F:hydrolase activity, acting on ester bonds"/>
    <property type="evidence" value="ECO:0007669"/>
    <property type="project" value="InterPro"/>
</dbReference>
<gene>
    <name evidence="5" type="ORF">PAHAL_2G493900</name>
</gene>
<name>A0A2S3H573_9POAL</name>
<sequence>MELLSSTTFVSTSSTAPARPLKLLRSLLVLAAMAAAVSTQLLPSLLVVVPSWPFSAPHYNNKQPPPPPKCVLFNFGDSNSDTGNLVAGAGFRLHGPVGRRFFGKPSGRFSDGRLYIDFICERLGLDHLSPYLDSSGVSFRHGANFAAAGATAAGAADTFDLATQVRQFRHLKARTAELRPRGLGSGITDQEFQDAVYTFDIGQNDLQLAFAAGLSYDRILVETIPAIVTRIKNAVTMVHEACGRKFLLYNTGPLGCLPSLLARRGGGSELDRAGCLVDHNGVAGEFNAQLGRLCRDLRAMLANATVVCVDMYAIKYGLVANHTAHGFSEPLMACCGSGGPPYNYRVGKACGSPKVKACAVGDRRISWDGLHYTEDASRVVADKILSAEYSDPPLRLPTLCSSQT</sequence>
<evidence type="ECO:0008006" key="6">
    <source>
        <dbReference type="Google" id="ProtNLM"/>
    </source>
</evidence>
<dbReference type="EMBL" id="CM008047">
    <property type="protein sequence ID" value="PAN15519.1"/>
    <property type="molecule type" value="Genomic_DNA"/>
</dbReference>
<dbReference type="PANTHER" id="PTHR22835">
    <property type="entry name" value="ZINC FINGER FYVE DOMAIN CONTAINING PROTEIN"/>
    <property type="match status" value="1"/>
</dbReference>
<dbReference type="InterPro" id="IPR036514">
    <property type="entry name" value="SGNH_hydro_sf"/>
</dbReference>
<dbReference type="InterPro" id="IPR001087">
    <property type="entry name" value="GDSL"/>
</dbReference>
<evidence type="ECO:0000256" key="4">
    <source>
        <dbReference type="ARBA" id="ARBA00023180"/>
    </source>
</evidence>
<proteinExistence type="inferred from homology"/>
<accession>A0A2S3H573</accession>
<keyword evidence="3" id="KW-0378">Hydrolase</keyword>
<evidence type="ECO:0000256" key="2">
    <source>
        <dbReference type="ARBA" id="ARBA00022729"/>
    </source>
</evidence>
<dbReference type="CDD" id="cd01837">
    <property type="entry name" value="SGNH_plant_lipase_like"/>
    <property type="match status" value="1"/>
</dbReference>
<dbReference type="Gene3D" id="3.40.50.1110">
    <property type="entry name" value="SGNH hydrolase"/>
    <property type="match status" value="1"/>
</dbReference>
<evidence type="ECO:0000256" key="1">
    <source>
        <dbReference type="ARBA" id="ARBA00008668"/>
    </source>
</evidence>
<protein>
    <recommendedName>
        <fullName evidence="6">SGNH hydrolase-type esterase domain-containing protein</fullName>
    </recommendedName>
</protein>
<dbReference type="InterPro" id="IPR035669">
    <property type="entry name" value="SGNH_plant_lipase-like"/>
</dbReference>
<keyword evidence="4" id="KW-0325">Glycoprotein</keyword>
<evidence type="ECO:0000313" key="5">
    <source>
        <dbReference type="EMBL" id="PAN15519.1"/>
    </source>
</evidence>
<dbReference type="Proteomes" id="UP000243499">
    <property type="component" value="Chromosome 2"/>
</dbReference>
<comment type="similarity">
    <text evidence="1">Belongs to the 'GDSL' lipolytic enzyme family.</text>
</comment>
<dbReference type="SUPFAM" id="SSF52266">
    <property type="entry name" value="SGNH hydrolase"/>
    <property type="match status" value="1"/>
</dbReference>
<keyword evidence="2" id="KW-0732">Signal</keyword>